<gene>
    <name evidence="2" type="ORF">H8S17_01130</name>
</gene>
<dbReference type="RefSeq" id="WP_186865872.1">
    <property type="nucleotide sequence ID" value="NZ_JACOPH010000001.1"/>
</dbReference>
<proteinExistence type="predicted"/>
<accession>A0A923RRR2</accession>
<sequence>MTQTEDTGDDWLLPVCSLQKIDDFQADAVVRRVNPKAAETVCTATLISAISIIVLFLFMAFWECLFYFSEKRISFFRVVVFIHWIDGKKKSRFANGKYYKTGGLREWKLEQNSEFYQSMRKKRYSII</sequence>
<name>A0A923RRR2_9FIRM</name>
<evidence type="ECO:0000313" key="2">
    <source>
        <dbReference type="EMBL" id="MBC5712823.1"/>
    </source>
</evidence>
<reference evidence="2" key="1">
    <citation type="submission" date="2020-08" db="EMBL/GenBank/DDBJ databases">
        <title>Genome public.</title>
        <authorList>
            <person name="Liu C."/>
            <person name="Sun Q."/>
        </authorList>
    </citation>
    <scope>NUCLEOTIDE SEQUENCE</scope>
    <source>
        <strain evidence="2">BX1005</strain>
    </source>
</reference>
<keyword evidence="1" id="KW-0812">Transmembrane</keyword>
<dbReference type="Proteomes" id="UP000606720">
    <property type="component" value="Unassembled WGS sequence"/>
</dbReference>
<evidence type="ECO:0000313" key="3">
    <source>
        <dbReference type="Proteomes" id="UP000606720"/>
    </source>
</evidence>
<dbReference type="AlphaFoldDB" id="A0A923RRR2"/>
<protein>
    <submittedName>
        <fullName evidence="2">Uncharacterized protein</fullName>
    </submittedName>
</protein>
<keyword evidence="1" id="KW-1133">Transmembrane helix</keyword>
<feature type="transmembrane region" description="Helical" evidence="1">
    <location>
        <begin position="46"/>
        <end position="68"/>
    </location>
</feature>
<keyword evidence="3" id="KW-1185">Reference proteome</keyword>
<evidence type="ECO:0000256" key="1">
    <source>
        <dbReference type="SAM" id="Phobius"/>
    </source>
</evidence>
<comment type="caution">
    <text evidence="2">The sequence shown here is derived from an EMBL/GenBank/DDBJ whole genome shotgun (WGS) entry which is preliminary data.</text>
</comment>
<dbReference type="EMBL" id="JACOPH010000001">
    <property type="protein sequence ID" value="MBC5712823.1"/>
    <property type="molecule type" value="Genomic_DNA"/>
</dbReference>
<keyword evidence="1" id="KW-0472">Membrane</keyword>
<organism evidence="2 3">
    <name type="scientific">Roseburia zhanii</name>
    <dbReference type="NCBI Taxonomy" id="2763064"/>
    <lineage>
        <taxon>Bacteria</taxon>
        <taxon>Bacillati</taxon>
        <taxon>Bacillota</taxon>
        <taxon>Clostridia</taxon>
        <taxon>Lachnospirales</taxon>
        <taxon>Lachnospiraceae</taxon>
        <taxon>Roseburia</taxon>
    </lineage>
</organism>